<proteinExistence type="predicted"/>
<dbReference type="AlphaFoldDB" id="A0A7G8PWG0"/>
<dbReference type="Proteomes" id="UP000515514">
    <property type="component" value="Chromosome"/>
</dbReference>
<evidence type="ECO:0000256" key="4">
    <source>
        <dbReference type="SAM" id="Phobius"/>
    </source>
</evidence>
<evidence type="ECO:0000256" key="1">
    <source>
        <dbReference type="ARBA" id="ARBA00023015"/>
    </source>
</evidence>
<protein>
    <recommendedName>
        <fullName evidence="5">HTH araC/xylS-type domain-containing protein</fullName>
    </recommendedName>
</protein>
<evidence type="ECO:0000259" key="5">
    <source>
        <dbReference type="PROSITE" id="PS01124"/>
    </source>
</evidence>
<dbReference type="Pfam" id="PF12833">
    <property type="entry name" value="HTH_18"/>
    <property type="match status" value="1"/>
</dbReference>
<dbReference type="InterPro" id="IPR018060">
    <property type="entry name" value="HTH_AraC"/>
</dbReference>
<evidence type="ECO:0000256" key="3">
    <source>
        <dbReference type="ARBA" id="ARBA00023163"/>
    </source>
</evidence>
<keyword evidence="4" id="KW-0812">Transmembrane</keyword>
<dbReference type="EMBL" id="CP052909">
    <property type="protein sequence ID" value="QNJ98676.1"/>
    <property type="molecule type" value="Genomic_DNA"/>
</dbReference>
<dbReference type="GO" id="GO:0043565">
    <property type="term" value="F:sequence-specific DNA binding"/>
    <property type="evidence" value="ECO:0007669"/>
    <property type="project" value="InterPro"/>
</dbReference>
<feature type="domain" description="HTH araC/xylS-type" evidence="5">
    <location>
        <begin position="463"/>
        <end position="571"/>
    </location>
</feature>
<gene>
    <name evidence="6" type="ORF">ALE3EI_2130</name>
</gene>
<keyword evidence="1" id="KW-0805">Transcription regulation</keyword>
<organism evidence="6 7">
    <name type="scientific">Constantimarinum furrinae</name>
    <dbReference type="NCBI Taxonomy" id="2562285"/>
    <lineage>
        <taxon>Bacteria</taxon>
        <taxon>Pseudomonadati</taxon>
        <taxon>Bacteroidota</taxon>
        <taxon>Flavobacteriia</taxon>
        <taxon>Flavobacteriales</taxon>
        <taxon>Flavobacteriaceae</taxon>
        <taxon>Altibacter/Constantimarinum group</taxon>
        <taxon>Constantimarinum</taxon>
    </lineage>
</organism>
<dbReference type="PROSITE" id="PS01124">
    <property type="entry name" value="HTH_ARAC_FAMILY_2"/>
    <property type="match status" value="1"/>
</dbReference>
<keyword evidence="4" id="KW-1133">Transmembrane helix</keyword>
<keyword evidence="7" id="KW-1185">Reference proteome</keyword>
<keyword evidence="3" id="KW-0804">Transcription</keyword>
<dbReference type="SUPFAM" id="SSF46689">
    <property type="entry name" value="Homeodomain-like"/>
    <property type="match status" value="1"/>
</dbReference>
<evidence type="ECO:0000313" key="6">
    <source>
        <dbReference type="EMBL" id="QNJ98676.1"/>
    </source>
</evidence>
<dbReference type="KEGG" id="alti:ALE3EI_2130"/>
<dbReference type="PANTHER" id="PTHR43280:SF34">
    <property type="entry name" value="ARAC-FAMILY TRANSCRIPTIONAL REGULATOR"/>
    <property type="match status" value="1"/>
</dbReference>
<keyword evidence="4" id="KW-0472">Membrane</keyword>
<dbReference type="InterPro" id="IPR009057">
    <property type="entry name" value="Homeodomain-like_sf"/>
</dbReference>
<feature type="transmembrane region" description="Helical" evidence="4">
    <location>
        <begin position="406"/>
        <end position="424"/>
    </location>
</feature>
<evidence type="ECO:0000256" key="2">
    <source>
        <dbReference type="ARBA" id="ARBA00023125"/>
    </source>
</evidence>
<dbReference type="SMART" id="SM00342">
    <property type="entry name" value="HTH_ARAC"/>
    <property type="match status" value="1"/>
</dbReference>
<accession>A0A7G8PWG0</accession>
<dbReference type="RefSeq" id="WP_186988521.1">
    <property type="nucleotide sequence ID" value="NZ_CP052909.1"/>
</dbReference>
<dbReference type="GO" id="GO:0003700">
    <property type="term" value="F:DNA-binding transcription factor activity"/>
    <property type="evidence" value="ECO:0007669"/>
    <property type="project" value="InterPro"/>
</dbReference>
<keyword evidence="2" id="KW-0238">DNA-binding</keyword>
<name>A0A7G8PWG0_9FLAO</name>
<reference evidence="6 7" key="1">
    <citation type="submission" date="2020-04" db="EMBL/GenBank/DDBJ databases">
        <title>Genome sequence of Altibacter aquimarinus strain ALE3EI.</title>
        <authorList>
            <person name="Oh H.-M."/>
            <person name="Jang D."/>
        </authorList>
    </citation>
    <scope>NUCLEOTIDE SEQUENCE [LARGE SCALE GENOMIC DNA]</scope>
    <source>
        <strain evidence="6 7">ALE3EI</strain>
    </source>
</reference>
<sequence length="577" mass="68078">MRIFVFTYLVIISASLNGQELQQQYLNSLKYEELLTLFNEYDRDSINQEKIARTYLNRARIELDTIKMARGYDRLARIFHPEKNIAFADSVIALTKSMKHITYPAMGYTLKAYYYWVINNLPYATENYLIAMNIAEITGNLQQQVYCMDMLINLKATWGDKREALDLQHIRNKIIQKENYKLELKNSTRNSANIDIDQLYLAELIFSYENYVYCYVQLKNIDSAKYYIDQTFSILGDYHWIDKLEHHTWLSEIELEVSYLEGNFERVILEADSLLDKYYKILSPSSLVNIYLYKGLSLIELKQKESGIYWVQKSDSVYDSGNIIINYDDRMIFEILYGYYASNENPEKQIEYLNKLIKVDSIFKINYQYFDAELIQKYETPKLIEEKEALIAGLTAKNQRSKMANWWIASGLIITLGMLIFYVNQQMIYKKRFKILMAEHSTYDSSQDTSNTYKNDISTEVVDSILKKLDVFESDKGFLSSELSLMTMARDFETNSNYLSRVINLKMEKNFSKYINDLRIDFAVKELRSNPKFRRYTIKAIAMESGFSSTESFRRAFYNRNKIYPSFFIKRLEKSGA</sequence>
<dbReference type="Gene3D" id="1.10.10.60">
    <property type="entry name" value="Homeodomain-like"/>
    <property type="match status" value="2"/>
</dbReference>
<dbReference type="PANTHER" id="PTHR43280">
    <property type="entry name" value="ARAC-FAMILY TRANSCRIPTIONAL REGULATOR"/>
    <property type="match status" value="1"/>
</dbReference>
<evidence type="ECO:0000313" key="7">
    <source>
        <dbReference type="Proteomes" id="UP000515514"/>
    </source>
</evidence>